<keyword evidence="5" id="KW-0805">Transcription regulation</keyword>
<keyword evidence="10" id="KW-1185">Reference proteome</keyword>
<keyword evidence="7" id="KW-0804">Transcription</keyword>
<dbReference type="EMBL" id="CP014007">
    <property type="protein sequence ID" value="ANI82389.1"/>
    <property type="molecule type" value="Genomic_DNA"/>
</dbReference>
<evidence type="ECO:0000256" key="7">
    <source>
        <dbReference type="ARBA" id="ARBA00023163"/>
    </source>
</evidence>
<dbReference type="Proteomes" id="UP000182314">
    <property type="component" value="Unassembled WGS sequence"/>
</dbReference>
<dbReference type="EMBL" id="FOKO01000003">
    <property type="protein sequence ID" value="SFC56408.1"/>
    <property type="molecule type" value="Genomic_DNA"/>
</dbReference>
<evidence type="ECO:0000256" key="1">
    <source>
        <dbReference type="ARBA" id="ARBA00022491"/>
    </source>
</evidence>
<dbReference type="GO" id="GO:0003700">
    <property type="term" value="F:DNA-binding transcription factor activity"/>
    <property type="evidence" value="ECO:0007669"/>
    <property type="project" value="TreeGrafter"/>
</dbReference>
<accession>A0AA94H439</accession>
<dbReference type="AlphaFoldDB" id="A0AA94H439"/>
<dbReference type="InterPro" id="IPR030489">
    <property type="entry name" value="TR_Rrf2-type_CS"/>
</dbReference>
<dbReference type="RefSeq" id="WP_064565380.1">
    <property type="nucleotide sequence ID" value="NZ_CP014007.2"/>
</dbReference>
<evidence type="ECO:0000313" key="9">
    <source>
        <dbReference type="EMBL" id="SFC56408.1"/>
    </source>
</evidence>
<dbReference type="Proteomes" id="UP000078227">
    <property type="component" value="Chromosome"/>
</dbReference>
<gene>
    <name evidence="8" type="ORF">AWR26_09580</name>
    <name evidence="9" type="ORF">SAMN05216286_2726</name>
</gene>
<dbReference type="SUPFAM" id="SSF46785">
    <property type="entry name" value="Winged helix' DNA-binding domain"/>
    <property type="match status" value="1"/>
</dbReference>
<evidence type="ECO:0000256" key="4">
    <source>
        <dbReference type="ARBA" id="ARBA00023014"/>
    </source>
</evidence>
<reference evidence="8 10" key="2">
    <citation type="submission" date="2021-03" db="EMBL/GenBank/DDBJ databases">
        <authorList>
            <person name="Li Y."/>
            <person name="Li S."/>
            <person name="Chen M."/>
            <person name="Peng G."/>
            <person name="Tan Z."/>
            <person name="An Q."/>
        </authorList>
    </citation>
    <scope>NUCLEOTIDE SEQUENCE [LARGE SCALE GENOMIC DNA]</scope>
    <source>
        <strain evidence="8 10">Ola 51</strain>
    </source>
</reference>
<evidence type="ECO:0000313" key="11">
    <source>
        <dbReference type="Proteomes" id="UP000182314"/>
    </source>
</evidence>
<dbReference type="GO" id="GO:0005829">
    <property type="term" value="C:cytosol"/>
    <property type="evidence" value="ECO:0007669"/>
    <property type="project" value="TreeGrafter"/>
</dbReference>
<dbReference type="PANTHER" id="PTHR33221">
    <property type="entry name" value="WINGED HELIX-TURN-HELIX TRANSCRIPTIONAL REGULATOR, RRF2 FAMILY"/>
    <property type="match status" value="1"/>
</dbReference>
<dbReference type="GO" id="GO:0003677">
    <property type="term" value="F:DNA binding"/>
    <property type="evidence" value="ECO:0007669"/>
    <property type="project" value="UniProtKB-KW"/>
</dbReference>
<dbReference type="InterPro" id="IPR036390">
    <property type="entry name" value="WH_DNA-bd_sf"/>
</dbReference>
<keyword evidence="1" id="KW-0678">Repressor</keyword>
<evidence type="ECO:0000256" key="5">
    <source>
        <dbReference type="ARBA" id="ARBA00023015"/>
    </source>
</evidence>
<evidence type="ECO:0000313" key="8">
    <source>
        <dbReference type="EMBL" id="ANI82389.1"/>
    </source>
</evidence>
<keyword evidence="2" id="KW-0001">2Fe-2S</keyword>
<proteinExistence type="predicted"/>
<dbReference type="InterPro" id="IPR036388">
    <property type="entry name" value="WH-like_DNA-bd_sf"/>
</dbReference>
<keyword evidence="4" id="KW-0411">Iron-sulfur</keyword>
<evidence type="ECO:0000313" key="10">
    <source>
        <dbReference type="Proteomes" id="UP000078227"/>
    </source>
</evidence>
<keyword evidence="2" id="KW-0479">Metal-binding</keyword>
<evidence type="ECO:0000256" key="3">
    <source>
        <dbReference type="ARBA" id="ARBA00023004"/>
    </source>
</evidence>
<keyword evidence="3" id="KW-0408">Iron</keyword>
<reference evidence="9 11" key="1">
    <citation type="submission" date="2016-10" db="EMBL/GenBank/DDBJ databases">
        <authorList>
            <person name="Varghese N."/>
            <person name="Submissions S."/>
        </authorList>
    </citation>
    <scope>NUCLEOTIDE SEQUENCE [LARGE SCALE GENOMIC DNA]</scope>
    <source>
        <strain evidence="9 11">CGMCC 1.7012</strain>
    </source>
</reference>
<evidence type="ECO:0000256" key="6">
    <source>
        <dbReference type="ARBA" id="ARBA00023125"/>
    </source>
</evidence>
<dbReference type="KEGG" id="kor:AWR26_09580"/>
<organism evidence="9 11">
    <name type="scientific">Kosakonia oryzae</name>
    <dbReference type="NCBI Taxonomy" id="497725"/>
    <lineage>
        <taxon>Bacteria</taxon>
        <taxon>Pseudomonadati</taxon>
        <taxon>Pseudomonadota</taxon>
        <taxon>Gammaproteobacteria</taxon>
        <taxon>Enterobacterales</taxon>
        <taxon>Enterobacteriaceae</taxon>
        <taxon>Kosakonia</taxon>
    </lineage>
</organism>
<dbReference type="PANTHER" id="PTHR33221:SF5">
    <property type="entry name" value="HTH-TYPE TRANSCRIPTIONAL REGULATOR ISCR"/>
    <property type="match status" value="1"/>
</dbReference>
<dbReference type="InterPro" id="IPR000944">
    <property type="entry name" value="Tscrpt_reg_Rrf2"/>
</dbReference>
<protein>
    <submittedName>
        <fullName evidence="8 9">Rrf2 family transcriptional regulator</fullName>
    </submittedName>
</protein>
<dbReference type="Gene3D" id="1.10.10.10">
    <property type="entry name" value="Winged helix-like DNA-binding domain superfamily/Winged helix DNA-binding domain"/>
    <property type="match status" value="1"/>
</dbReference>
<keyword evidence="6" id="KW-0238">DNA-binding</keyword>
<dbReference type="PROSITE" id="PS01332">
    <property type="entry name" value="HTH_RRF2_1"/>
    <property type="match status" value="1"/>
</dbReference>
<dbReference type="Pfam" id="PF02082">
    <property type="entry name" value="Rrf2"/>
    <property type="match status" value="1"/>
</dbReference>
<sequence length="118" mass="12861">MEFGLKRVIAAVRVVTAFKRIYSGEPVTITTLSSEVKLSVSYLEQIFAKLRAAGIVTSQRGPGGGYFLAHPDEDISVAAVIRAVTNIPEDSDFQPVLETLEDISVTRLAARQRKRLAA</sequence>
<dbReference type="PROSITE" id="PS51197">
    <property type="entry name" value="HTH_RRF2_2"/>
    <property type="match status" value="1"/>
</dbReference>
<evidence type="ECO:0000256" key="2">
    <source>
        <dbReference type="ARBA" id="ARBA00022714"/>
    </source>
</evidence>
<name>A0AA94H439_9ENTR</name>
<dbReference type="GO" id="GO:0051537">
    <property type="term" value="F:2 iron, 2 sulfur cluster binding"/>
    <property type="evidence" value="ECO:0007669"/>
    <property type="project" value="UniProtKB-KW"/>
</dbReference>